<dbReference type="RefSeq" id="WP_260072979.1">
    <property type="nucleotide sequence ID" value="NZ_JALXMO010000012.1"/>
</dbReference>
<protein>
    <recommendedName>
        <fullName evidence="9">Lipoprotein signal peptidase</fullName>
        <ecNumber evidence="9">3.4.23.36</ecNumber>
    </recommendedName>
    <alternativeName>
        <fullName evidence="9">Prolipoprotein signal peptidase</fullName>
    </alternativeName>
    <alternativeName>
        <fullName evidence="9">Signal peptidase II</fullName>
        <shortName evidence="9">SPase II</shortName>
    </alternativeName>
</protein>
<name>A0ABT2HQF2_9MICC</name>
<evidence type="ECO:0000256" key="4">
    <source>
        <dbReference type="ARBA" id="ARBA00022692"/>
    </source>
</evidence>
<reference evidence="11 12" key="1">
    <citation type="submission" date="2022-04" db="EMBL/GenBank/DDBJ databases">
        <title>Human microbiome associated bacterial genomes.</title>
        <authorList>
            <person name="Sandstrom S."/>
            <person name="Salamzade R."/>
            <person name="Kalan L.R."/>
        </authorList>
    </citation>
    <scope>NUCLEOTIDE SEQUENCE [LARGE SCALE GENOMIC DNA]</scope>
    <source>
        <strain evidence="12">p3-SID767</strain>
    </source>
</reference>
<dbReference type="HAMAP" id="MF_00161">
    <property type="entry name" value="LspA"/>
    <property type="match status" value="1"/>
</dbReference>
<comment type="subcellular location">
    <subcellularLocation>
        <location evidence="9">Cell membrane</location>
        <topology evidence="9">Multi-pass membrane protein</topology>
    </subcellularLocation>
</comment>
<comment type="catalytic activity">
    <reaction evidence="9">
        <text>Release of signal peptides from bacterial membrane prolipoproteins. Hydrolyzes -Xaa-Yaa-Zaa-|-(S,diacylglyceryl)Cys-, in which Xaa is hydrophobic (preferably Leu), and Yaa (Ala or Ser) and Zaa (Gly or Ala) have small, neutral side chains.</text>
        <dbReference type="EC" id="3.4.23.36"/>
    </reaction>
</comment>
<dbReference type="EMBL" id="JALXMO010000012">
    <property type="protein sequence ID" value="MCT1606922.1"/>
    <property type="molecule type" value="Genomic_DNA"/>
</dbReference>
<comment type="similarity">
    <text evidence="1 9 10">Belongs to the peptidase A8 family.</text>
</comment>
<keyword evidence="2 9" id="KW-1003">Cell membrane</keyword>
<feature type="transmembrane region" description="Helical" evidence="9">
    <location>
        <begin position="71"/>
        <end position="89"/>
    </location>
</feature>
<evidence type="ECO:0000256" key="7">
    <source>
        <dbReference type="ARBA" id="ARBA00022989"/>
    </source>
</evidence>
<evidence type="ECO:0000256" key="3">
    <source>
        <dbReference type="ARBA" id="ARBA00022670"/>
    </source>
</evidence>
<proteinExistence type="inferred from homology"/>
<keyword evidence="8 9" id="KW-0472">Membrane</keyword>
<keyword evidence="12" id="KW-1185">Reference proteome</keyword>
<evidence type="ECO:0000256" key="1">
    <source>
        <dbReference type="ARBA" id="ARBA00006139"/>
    </source>
</evidence>
<keyword evidence="5 9" id="KW-0064">Aspartyl protease</keyword>
<comment type="pathway">
    <text evidence="9">Protein modification; lipoprotein biosynthesis (signal peptide cleavage).</text>
</comment>
<comment type="caution">
    <text evidence="11">The sequence shown here is derived from an EMBL/GenBank/DDBJ whole genome shotgun (WGS) entry which is preliminary data.</text>
</comment>
<accession>A0ABT2HQF2</accession>
<keyword evidence="7 9" id="KW-1133">Transmembrane helix</keyword>
<evidence type="ECO:0000256" key="10">
    <source>
        <dbReference type="RuleBase" id="RU004181"/>
    </source>
</evidence>
<organism evidence="11 12">
    <name type="scientific">Nesterenkonia massiliensis</name>
    <dbReference type="NCBI Taxonomy" id="1232429"/>
    <lineage>
        <taxon>Bacteria</taxon>
        <taxon>Bacillati</taxon>
        <taxon>Actinomycetota</taxon>
        <taxon>Actinomycetes</taxon>
        <taxon>Micrococcales</taxon>
        <taxon>Micrococcaceae</taxon>
        <taxon>Nesterenkonia</taxon>
    </lineage>
</organism>
<evidence type="ECO:0000256" key="8">
    <source>
        <dbReference type="ARBA" id="ARBA00023136"/>
    </source>
</evidence>
<keyword evidence="3 9" id="KW-0645">Protease</keyword>
<feature type="active site" evidence="9">
    <location>
        <position position="138"/>
    </location>
</feature>
<dbReference type="GO" id="GO:0004190">
    <property type="term" value="F:aspartic-type endopeptidase activity"/>
    <property type="evidence" value="ECO:0007669"/>
    <property type="project" value="UniProtKB-EC"/>
</dbReference>
<evidence type="ECO:0000313" key="12">
    <source>
        <dbReference type="Proteomes" id="UP001205046"/>
    </source>
</evidence>
<dbReference type="PRINTS" id="PR00781">
    <property type="entry name" value="LIPOSIGPTASE"/>
</dbReference>
<sequence>MYESPKTPRRRAAILLAGGIAALAFVLDQTTKVWVETTMTLGQQIDVLPPVLYWRYHLNPGAAFSMGTDHTWIFTLIQAAVLVFALVTFRKLGGSWLWVLGLGGLAGGVAGNLTDRLFRAPSLVDGSFVSFGQGHVVDFISVPQFAIFNIADSFIVCSIILLCALMVFGINIDGSREAKKPKKTMNQDEANTDD</sequence>
<dbReference type="Pfam" id="PF01252">
    <property type="entry name" value="Peptidase_A8"/>
    <property type="match status" value="1"/>
</dbReference>
<gene>
    <name evidence="9" type="primary">lspA</name>
    <name evidence="11" type="ORF">M3B43_06195</name>
</gene>
<feature type="active site" evidence="9">
    <location>
        <position position="152"/>
    </location>
</feature>
<evidence type="ECO:0000256" key="6">
    <source>
        <dbReference type="ARBA" id="ARBA00022801"/>
    </source>
</evidence>
<evidence type="ECO:0000256" key="5">
    <source>
        <dbReference type="ARBA" id="ARBA00022750"/>
    </source>
</evidence>
<evidence type="ECO:0000256" key="2">
    <source>
        <dbReference type="ARBA" id="ARBA00022475"/>
    </source>
</evidence>
<evidence type="ECO:0000256" key="9">
    <source>
        <dbReference type="HAMAP-Rule" id="MF_00161"/>
    </source>
</evidence>
<dbReference type="EC" id="3.4.23.36" evidence="9"/>
<keyword evidence="6 9" id="KW-0378">Hydrolase</keyword>
<keyword evidence="4 9" id="KW-0812">Transmembrane</keyword>
<comment type="function">
    <text evidence="9">This protein specifically catalyzes the removal of signal peptides from prolipoproteins.</text>
</comment>
<dbReference type="InterPro" id="IPR001872">
    <property type="entry name" value="Peptidase_A8"/>
</dbReference>
<comment type="caution">
    <text evidence="9">Lacks conserved residue(s) required for the propagation of feature annotation.</text>
</comment>
<dbReference type="PANTHER" id="PTHR33695">
    <property type="entry name" value="LIPOPROTEIN SIGNAL PEPTIDASE"/>
    <property type="match status" value="1"/>
</dbReference>
<dbReference type="PANTHER" id="PTHR33695:SF1">
    <property type="entry name" value="LIPOPROTEIN SIGNAL PEPTIDASE"/>
    <property type="match status" value="1"/>
</dbReference>
<evidence type="ECO:0000313" key="11">
    <source>
        <dbReference type="EMBL" id="MCT1606922.1"/>
    </source>
</evidence>
<dbReference type="Proteomes" id="UP001205046">
    <property type="component" value="Unassembled WGS sequence"/>
</dbReference>
<feature type="transmembrane region" description="Helical" evidence="9">
    <location>
        <begin position="96"/>
        <end position="114"/>
    </location>
</feature>
<feature type="transmembrane region" description="Helical" evidence="9">
    <location>
        <begin position="146"/>
        <end position="172"/>
    </location>
</feature>